<accession>F9UMZ2</accession>
<dbReference type="PhylomeDB" id="F9UMZ2"/>
<evidence type="ECO:0000313" key="2">
    <source>
        <dbReference type="EMBL" id="CCC78581.1"/>
    </source>
</evidence>
<dbReference type="STRING" id="220668.lp_1194"/>
<dbReference type="HOGENOM" id="CLU_027402_17_3_9"/>
<reference evidence="2 3" key="1">
    <citation type="journal article" date="2003" name="Proc. Natl. Acad. Sci. U.S.A.">
        <title>Complete genome sequence of Lactobacillus plantarum WCFS1.</title>
        <authorList>
            <person name="Kleerebezem M."/>
            <person name="Boekhorst J."/>
            <person name="van Kranenburg R."/>
            <person name="Molenaar D."/>
            <person name="Kuipers O.P."/>
            <person name="Leer R."/>
            <person name="Tarchini R."/>
            <person name="Peters S.A."/>
            <person name="Sandbrink H.M."/>
            <person name="Fiers M.W."/>
            <person name="Stiekema W."/>
            <person name="Lankhorst R.M."/>
            <person name="Bron P.A."/>
            <person name="Hoffer S.M."/>
            <person name="Groot M.N."/>
            <person name="Kerkhoven R."/>
            <person name="de Vries M."/>
            <person name="Ursing B."/>
            <person name="de Vos W.M."/>
            <person name="Siezen R.J."/>
        </authorList>
    </citation>
    <scope>NUCLEOTIDE SEQUENCE [LARGE SCALE GENOMIC DNA]</scope>
    <source>
        <strain evidence="3">ATCC BAA-793 / NCIMB 8826 / WCFS1</strain>
    </source>
</reference>
<dbReference type="InterPro" id="IPR036388">
    <property type="entry name" value="WH-like_DNA-bd_sf"/>
</dbReference>
<dbReference type="eggNOG" id="COG2963">
    <property type="taxonomic scope" value="Bacteria"/>
</dbReference>
<evidence type="ECO:0000313" key="3">
    <source>
        <dbReference type="Proteomes" id="UP000000432"/>
    </source>
</evidence>
<organism evidence="2 3">
    <name type="scientific">Lactiplantibacillus plantarum (strain ATCC BAA-793 / NCIMB 8826 / WCFS1)</name>
    <name type="common">Lactobacillus plantarum</name>
    <dbReference type="NCBI Taxonomy" id="220668"/>
    <lineage>
        <taxon>Bacteria</taxon>
        <taxon>Bacillati</taxon>
        <taxon>Bacillota</taxon>
        <taxon>Bacilli</taxon>
        <taxon>Lactobacillales</taxon>
        <taxon>Lactobacillaceae</taxon>
        <taxon>Lactiplantibacillus</taxon>
    </lineage>
</organism>
<proteinExistence type="predicted"/>
<dbReference type="AlphaFoldDB" id="F9UMZ2"/>
<dbReference type="GO" id="GO:0043565">
    <property type="term" value="F:sequence-specific DNA binding"/>
    <property type="evidence" value="ECO:0007669"/>
    <property type="project" value="InterPro"/>
</dbReference>
<protein>
    <submittedName>
        <fullName evidence="2">Transposase</fullName>
    </submittedName>
</protein>
<dbReference type="EMBL" id="AL935263">
    <property type="protein sequence ID" value="CCC78581.1"/>
    <property type="molecule type" value="Genomic_DNA"/>
</dbReference>
<dbReference type="OrthoDB" id="9797531at2"/>
<dbReference type="PATRIC" id="fig|220668.9.peg.1012"/>
<dbReference type="Proteomes" id="UP000000432">
    <property type="component" value="Chromosome"/>
</dbReference>
<keyword evidence="3" id="KW-1185">Reference proteome</keyword>
<dbReference type="InterPro" id="IPR010921">
    <property type="entry name" value="Trp_repressor/repl_initiator"/>
</dbReference>
<dbReference type="EnsemblBacteria" id="CCC78581">
    <property type="protein sequence ID" value="CCC78581"/>
    <property type="gene ID" value="lp_1194"/>
</dbReference>
<reference key="2">
    <citation type="submission" date="2011-06" db="EMBL/GenBank/DDBJ databases">
        <title>Complete resequencing and reannotation of the Lactobacillus plantarum WCFS1 genome.</title>
        <authorList>
            <person name="Siezen R.J."/>
            <person name="Francke C."/>
            <person name="Renckens B."/>
            <person name="Boekhorst J."/>
            <person name="Wels M."/>
            <person name="Kleerebezem M."/>
            <person name="van Hijum S.A.F.T."/>
        </authorList>
    </citation>
    <scope>NUCLEOTIDE SEQUENCE</scope>
    <source>
        <strain>WCFS1</strain>
    </source>
</reference>
<dbReference type="Pfam" id="PF13518">
    <property type="entry name" value="HTH_28"/>
    <property type="match status" value="1"/>
</dbReference>
<name>F9UMZ2_LACPL</name>
<dbReference type="InterPro" id="IPR055247">
    <property type="entry name" value="InsJ-like_HTH"/>
</dbReference>
<gene>
    <name evidence="2" type="ordered locus">lp_1194</name>
</gene>
<dbReference type="SUPFAM" id="SSF48295">
    <property type="entry name" value="TrpR-like"/>
    <property type="match status" value="1"/>
</dbReference>
<evidence type="ECO:0000259" key="1">
    <source>
        <dbReference type="Pfam" id="PF13518"/>
    </source>
</evidence>
<sequence>MTASPSRKQIPIMSRKTTFEERIEIVEYVTKHKHSYAEAAEHFQVSYQQARSWVIKAQKNGYEALVDKRGHRKSAAELTEVDKLRLENRQLKSQLADKKLVEAFAKKLLELQRRG</sequence>
<dbReference type="Gene3D" id="1.10.10.10">
    <property type="entry name" value="Winged helix-like DNA-binding domain superfamily/Winged helix DNA-binding domain"/>
    <property type="match status" value="1"/>
</dbReference>
<feature type="domain" description="Insertion element IS150 protein InsJ-like helix-turn-helix" evidence="1">
    <location>
        <begin position="21"/>
        <end position="72"/>
    </location>
</feature>
<dbReference type="KEGG" id="lpl:lp_1194"/>
<reference evidence="2 3" key="3">
    <citation type="journal article" date="2012" name="J. Bacteriol.">
        <title>Complete resequencing and reannotation of the Lactobacillus plantarum WCFS1 genome.</title>
        <authorList>
            <person name="Siezen R.J."/>
            <person name="Francke C."/>
            <person name="Renckens B."/>
            <person name="Boekhorst J."/>
            <person name="Wels M."/>
            <person name="Kleerebezem M."/>
            <person name="van Hijum S.A.F.T."/>
        </authorList>
    </citation>
    <scope>NUCLEOTIDE SEQUENCE [LARGE SCALE GENOMIC DNA]</scope>
    <source>
        <strain evidence="3">ATCC BAA-793 / NCIMB 8826 / WCFS1</strain>
    </source>
</reference>